<evidence type="ECO:0000256" key="1">
    <source>
        <dbReference type="ARBA" id="ARBA00004651"/>
    </source>
</evidence>
<dbReference type="OrthoDB" id="6086428at2759"/>
<keyword evidence="14" id="KW-1185">Reference proteome</keyword>
<dbReference type="GO" id="GO:0035025">
    <property type="term" value="P:positive regulation of Rho protein signal transduction"/>
    <property type="evidence" value="ECO:0007669"/>
    <property type="project" value="TreeGrafter"/>
</dbReference>
<dbReference type="SUPFAM" id="SSF81321">
    <property type="entry name" value="Family A G protein-coupled receptor-like"/>
    <property type="match status" value="1"/>
</dbReference>
<keyword evidence="3 10" id="KW-0812">Transmembrane</keyword>
<evidence type="ECO:0000256" key="2">
    <source>
        <dbReference type="ARBA" id="ARBA00022475"/>
    </source>
</evidence>
<feature type="transmembrane region" description="Helical" evidence="11">
    <location>
        <begin position="64"/>
        <end position="88"/>
    </location>
</feature>
<evidence type="ECO:0000256" key="8">
    <source>
        <dbReference type="ARBA" id="ARBA00023180"/>
    </source>
</evidence>
<feature type="transmembrane region" description="Helical" evidence="11">
    <location>
        <begin position="186"/>
        <end position="208"/>
    </location>
</feature>
<dbReference type="AlphaFoldDB" id="A0A8C5R2E3"/>
<evidence type="ECO:0000256" key="9">
    <source>
        <dbReference type="ARBA" id="ARBA00023224"/>
    </source>
</evidence>
<dbReference type="PRINTS" id="PR00237">
    <property type="entry name" value="GPCRRHODOPSN"/>
</dbReference>
<comment type="subcellular location">
    <subcellularLocation>
        <location evidence="1">Cell membrane</location>
        <topology evidence="1">Multi-pass membrane protein</topology>
    </subcellularLocation>
</comment>
<dbReference type="PANTHER" id="PTHR24232:SF111">
    <property type="entry name" value="G-PROTEIN COUPLED RECEPTOR 35"/>
    <property type="match status" value="1"/>
</dbReference>
<evidence type="ECO:0000313" key="14">
    <source>
        <dbReference type="Proteomes" id="UP000694569"/>
    </source>
</evidence>
<dbReference type="GO" id="GO:0005886">
    <property type="term" value="C:plasma membrane"/>
    <property type="evidence" value="ECO:0007669"/>
    <property type="project" value="UniProtKB-SubCell"/>
</dbReference>
<proteinExistence type="inferred from homology"/>
<evidence type="ECO:0000256" key="11">
    <source>
        <dbReference type="SAM" id="Phobius"/>
    </source>
</evidence>
<feature type="domain" description="G-protein coupled receptors family 1 profile" evidence="12">
    <location>
        <begin position="44"/>
        <end position="290"/>
    </location>
</feature>
<name>A0A8C5R2E3_9ANUR</name>
<dbReference type="InterPro" id="IPR017452">
    <property type="entry name" value="GPCR_Rhodpsn_7TM"/>
</dbReference>
<keyword evidence="2" id="KW-1003">Cell membrane</keyword>
<dbReference type="Proteomes" id="UP000694569">
    <property type="component" value="Unplaced"/>
</dbReference>
<dbReference type="Pfam" id="PF00001">
    <property type="entry name" value="7tm_1"/>
    <property type="match status" value="1"/>
</dbReference>
<dbReference type="InterPro" id="IPR000276">
    <property type="entry name" value="GPCR_Rhodpsn"/>
</dbReference>
<feature type="transmembrane region" description="Helical" evidence="11">
    <location>
        <begin position="228"/>
        <end position="247"/>
    </location>
</feature>
<feature type="transmembrane region" description="Helical" evidence="11">
    <location>
        <begin position="142"/>
        <end position="160"/>
    </location>
</feature>
<dbReference type="PANTHER" id="PTHR24232">
    <property type="entry name" value="G-PROTEIN COUPLED RECEPTOR"/>
    <property type="match status" value="1"/>
</dbReference>
<dbReference type="Gene3D" id="1.20.1070.10">
    <property type="entry name" value="Rhodopsin 7-helix transmembrane proteins"/>
    <property type="match status" value="1"/>
</dbReference>
<dbReference type="GO" id="GO:0007200">
    <property type="term" value="P:phospholipase C-activating G protein-coupled receptor signaling pathway"/>
    <property type="evidence" value="ECO:0007669"/>
    <property type="project" value="TreeGrafter"/>
</dbReference>
<dbReference type="GO" id="GO:0004930">
    <property type="term" value="F:G protein-coupled receptor activity"/>
    <property type="evidence" value="ECO:0007669"/>
    <property type="project" value="UniProtKB-KW"/>
</dbReference>
<dbReference type="GeneTree" id="ENSGT01040000240444"/>
<evidence type="ECO:0000259" key="12">
    <source>
        <dbReference type="PROSITE" id="PS50262"/>
    </source>
</evidence>
<keyword evidence="5 10" id="KW-0297">G-protein coupled receptor</keyword>
<reference evidence="13" key="1">
    <citation type="submission" date="2025-08" db="UniProtKB">
        <authorList>
            <consortium name="Ensembl"/>
        </authorList>
    </citation>
    <scope>IDENTIFICATION</scope>
</reference>
<evidence type="ECO:0000256" key="4">
    <source>
        <dbReference type="ARBA" id="ARBA00022989"/>
    </source>
</evidence>
<accession>A0A8C5R2E3</accession>
<keyword evidence="6 11" id="KW-0472">Membrane</keyword>
<feature type="transmembrane region" description="Helical" evidence="11">
    <location>
        <begin position="100"/>
        <end position="121"/>
    </location>
</feature>
<comment type="similarity">
    <text evidence="10">Belongs to the G-protein coupled receptor 1 family.</text>
</comment>
<evidence type="ECO:0000256" key="3">
    <source>
        <dbReference type="ARBA" id="ARBA00022692"/>
    </source>
</evidence>
<dbReference type="FunFam" id="1.20.1070.10:FF:000142">
    <property type="entry name" value="G protein-coupled receptor 55"/>
    <property type="match status" value="1"/>
</dbReference>
<keyword evidence="7 10" id="KW-0675">Receptor</keyword>
<dbReference type="Ensembl" id="ENSLLET00000047753.1">
    <property type="protein sequence ID" value="ENSLLEP00000045920.1"/>
    <property type="gene ID" value="ENSLLEG00000029139.1"/>
</dbReference>
<evidence type="ECO:0000256" key="10">
    <source>
        <dbReference type="RuleBase" id="RU000688"/>
    </source>
</evidence>
<evidence type="ECO:0000313" key="13">
    <source>
        <dbReference type="Ensembl" id="ENSLLEP00000045920.1"/>
    </source>
</evidence>
<evidence type="ECO:0000256" key="5">
    <source>
        <dbReference type="ARBA" id="ARBA00023040"/>
    </source>
</evidence>
<dbReference type="PROSITE" id="PS00237">
    <property type="entry name" value="G_PROTEIN_RECEP_F1_1"/>
    <property type="match status" value="1"/>
</dbReference>
<keyword evidence="9 10" id="KW-0807">Transducer</keyword>
<dbReference type="PROSITE" id="PS50262">
    <property type="entry name" value="G_PROTEIN_RECEP_F1_2"/>
    <property type="match status" value="1"/>
</dbReference>
<keyword evidence="8" id="KW-0325">Glycoprotein</keyword>
<keyword evidence="4 11" id="KW-1133">Transmembrane helix</keyword>
<organism evidence="13 14">
    <name type="scientific">Leptobrachium leishanense</name>
    <name type="common">Leishan spiny toad</name>
    <dbReference type="NCBI Taxonomy" id="445787"/>
    <lineage>
        <taxon>Eukaryota</taxon>
        <taxon>Metazoa</taxon>
        <taxon>Chordata</taxon>
        <taxon>Craniata</taxon>
        <taxon>Vertebrata</taxon>
        <taxon>Euteleostomi</taxon>
        <taxon>Amphibia</taxon>
        <taxon>Batrachia</taxon>
        <taxon>Anura</taxon>
        <taxon>Pelobatoidea</taxon>
        <taxon>Megophryidae</taxon>
        <taxon>Leptobrachium</taxon>
    </lineage>
</organism>
<reference evidence="13" key="2">
    <citation type="submission" date="2025-09" db="UniProtKB">
        <authorList>
            <consortium name="Ensembl"/>
        </authorList>
    </citation>
    <scope>IDENTIFICATION</scope>
</reference>
<evidence type="ECO:0000256" key="7">
    <source>
        <dbReference type="ARBA" id="ARBA00023170"/>
    </source>
</evidence>
<protein>
    <recommendedName>
        <fullName evidence="12">G-protein coupled receptors family 1 profile domain-containing protein</fullName>
    </recommendedName>
</protein>
<feature type="transmembrane region" description="Helical" evidence="11">
    <location>
        <begin position="26"/>
        <end position="52"/>
    </location>
</feature>
<evidence type="ECO:0000256" key="6">
    <source>
        <dbReference type="ARBA" id="ARBA00023136"/>
    </source>
</evidence>
<sequence length="322" mass="37091">METNSTGPLAEMGNCSSILEVKNHRLGIFLAVFLSIIFIFGTLFNSFAFWVFCYKMKKWTETRVYMMSLLLSDCCLLFTIPFRIYATLYDWTLGVELCHYLLSSYFMNTYSSIALITLIAIDRYIAIRFPMKARTLRSPKKAVIACGIIWFPLLIIRIHIGLKDIKPLNRRFCFKKINSNPVQIGLYYTIFGFFLPFLIVTFCSMEIIRTLKKKDLLSSQDHTMQKTINIVTSNLVTFLVCFLPLSIGKILSYIVESLSLDCNLIKNVYDYVFCAQVIADVNCCLDAVSYYFVATEFWEKASLSPKLKIVHQTQDPTQDSNL</sequence>